<evidence type="ECO:0000313" key="9">
    <source>
        <dbReference type="Proteomes" id="UP001610334"/>
    </source>
</evidence>
<gene>
    <name evidence="8" type="ORF">BJX63DRAFT_383086</name>
</gene>
<keyword evidence="5" id="KW-0539">Nucleus</keyword>
<sequence>MPSYRIEESPTNRAGCQNKECKDAKVKIPKGEVRFGTWVDNERVQSFMWRHWGCVTPKIVSHINEVVGEGDDRDLDLLDGYADLSEEHQEKLIRALDQGHIDDEDWKGDVEMNRPGKFGFRVRGGKKKAAKSEEEEKDEEPQEKPKKSSKPSKRSRLDVEEDEDEEEKPKPKRKPTGYPKDVPPASDEDDEGEGEEDEPAPAKTKSRATKRGGKATDEGGATPAAKRAKRAKKSDDEAENEPKTEKPKRGRRKKST</sequence>
<feature type="compositionally biased region" description="Acidic residues" evidence="6">
    <location>
        <begin position="186"/>
        <end position="199"/>
    </location>
</feature>
<feature type="compositionally biased region" description="Basic and acidic residues" evidence="6">
    <location>
        <begin position="105"/>
        <end position="114"/>
    </location>
</feature>
<dbReference type="InterPro" id="IPR001510">
    <property type="entry name" value="Znf_PARP"/>
</dbReference>
<keyword evidence="4" id="KW-0862">Zinc</keyword>
<evidence type="ECO:0000259" key="7">
    <source>
        <dbReference type="PROSITE" id="PS50064"/>
    </source>
</evidence>
<dbReference type="SUPFAM" id="SSF57716">
    <property type="entry name" value="Glucocorticoid receptor-like (DNA-binding domain)"/>
    <property type="match status" value="1"/>
</dbReference>
<feature type="domain" description="PARP-type" evidence="7">
    <location>
        <begin position="4"/>
        <end position="100"/>
    </location>
</feature>
<evidence type="ECO:0000256" key="3">
    <source>
        <dbReference type="ARBA" id="ARBA00022771"/>
    </source>
</evidence>
<name>A0ABR4HUQ5_9EURO</name>
<dbReference type="Proteomes" id="UP001610334">
    <property type="component" value="Unassembled WGS sequence"/>
</dbReference>
<dbReference type="EMBL" id="JBFXLT010000012">
    <property type="protein sequence ID" value="KAL2818864.1"/>
    <property type="molecule type" value="Genomic_DNA"/>
</dbReference>
<evidence type="ECO:0000313" key="8">
    <source>
        <dbReference type="EMBL" id="KAL2818864.1"/>
    </source>
</evidence>
<dbReference type="Pfam" id="PF00645">
    <property type="entry name" value="zf-PARP"/>
    <property type="match status" value="1"/>
</dbReference>
<keyword evidence="3" id="KW-0863">Zinc-finger</keyword>
<keyword evidence="2" id="KW-0479">Metal-binding</keyword>
<evidence type="ECO:0000256" key="6">
    <source>
        <dbReference type="SAM" id="MobiDB-lite"/>
    </source>
</evidence>
<evidence type="ECO:0000256" key="5">
    <source>
        <dbReference type="ARBA" id="ARBA00023242"/>
    </source>
</evidence>
<keyword evidence="9" id="KW-1185">Reference proteome</keyword>
<comment type="caution">
    <text evidence="8">The sequence shown here is derived from an EMBL/GenBank/DDBJ whole genome shotgun (WGS) entry which is preliminary data.</text>
</comment>
<evidence type="ECO:0000256" key="1">
    <source>
        <dbReference type="ARBA" id="ARBA00004123"/>
    </source>
</evidence>
<feature type="compositionally biased region" description="Basic residues" evidence="6">
    <location>
        <begin position="204"/>
        <end position="213"/>
    </location>
</feature>
<evidence type="ECO:0000256" key="4">
    <source>
        <dbReference type="ARBA" id="ARBA00022833"/>
    </source>
</evidence>
<dbReference type="Gene3D" id="3.30.1740.10">
    <property type="entry name" value="Zinc finger, PARP-type"/>
    <property type="match status" value="1"/>
</dbReference>
<dbReference type="PROSITE" id="PS50064">
    <property type="entry name" value="ZF_PARP_2"/>
    <property type="match status" value="1"/>
</dbReference>
<evidence type="ECO:0000256" key="2">
    <source>
        <dbReference type="ARBA" id="ARBA00022723"/>
    </source>
</evidence>
<accession>A0ABR4HUQ5</accession>
<protein>
    <recommendedName>
        <fullName evidence="7">PARP-type domain-containing protein</fullName>
    </recommendedName>
</protein>
<dbReference type="InterPro" id="IPR036957">
    <property type="entry name" value="Znf_PARP_sf"/>
</dbReference>
<comment type="subcellular location">
    <subcellularLocation>
        <location evidence="1">Nucleus</location>
    </subcellularLocation>
</comment>
<proteinExistence type="predicted"/>
<feature type="region of interest" description="Disordered" evidence="6">
    <location>
        <begin position="105"/>
        <end position="256"/>
    </location>
</feature>
<dbReference type="SMART" id="SM01336">
    <property type="entry name" value="zf-PARP"/>
    <property type="match status" value="1"/>
</dbReference>
<organism evidence="8 9">
    <name type="scientific">Aspergillus granulosus</name>
    <dbReference type="NCBI Taxonomy" id="176169"/>
    <lineage>
        <taxon>Eukaryota</taxon>
        <taxon>Fungi</taxon>
        <taxon>Dikarya</taxon>
        <taxon>Ascomycota</taxon>
        <taxon>Pezizomycotina</taxon>
        <taxon>Eurotiomycetes</taxon>
        <taxon>Eurotiomycetidae</taxon>
        <taxon>Eurotiales</taxon>
        <taxon>Aspergillaceae</taxon>
        <taxon>Aspergillus</taxon>
        <taxon>Aspergillus subgen. Nidulantes</taxon>
    </lineage>
</organism>
<reference evidence="8 9" key="1">
    <citation type="submission" date="2024-07" db="EMBL/GenBank/DDBJ databases">
        <title>Section-level genome sequencing and comparative genomics of Aspergillus sections Usti and Cavernicolus.</title>
        <authorList>
            <consortium name="Lawrence Berkeley National Laboratory"/>
            <person name="Nybo J.L."/>
            <person name="Vesth T.C."/>
            <person name="Theobald S."/>
            <person name="Frisvad J.C."/>
            <person name="Larsen T.O."/>
            <person name="Kjaerboelling I."/>
            <person name="Rothschild-Mancinelli K."/>
            <person name="Lyhne E.K."/>
            <person name="Kogle M.E."/>
            <person name="Barry K."/>
            <person name="Clum A."/>
            <person name="Na H."/>
            <person name="Ledsgaard L."/>
            <person name="Lin J."/>
            <person name="Lipzen A."/>
            <person name="Kuo A."/>
            <person name="Riley R."/>
            <person name="Mondo S."/>
            <person name="Labutti K."/>
            <person name="Haridas S."/>
            <person name="Pangalinan J."/>
            <person name="Salamov A.A."/>
            <person name="Simmons B.A."/>
            <person name="Magnuson J.K."/>
            <person name="Chen J."/>
            <person name="Drula E."/>
            <person name="Henrissat B."/>
            <person name="Wiebenga A."/>
            <person name="Lubbers R.J."/>
            <person name="Gomes A.C."/>
            <person name="Makela M.R."/>
            <person name="Stajich J."/>
            <person name="Grigoriev I.V."/>
            <person name="Mortensen U.H."/>
            <person name="De Vries R.P."/>
            <person name="Baker S.E."/>
            <person name="Andersen M.R."/>
        </authorList>
    </citation>
    <scope>NUCLEOTIDE SEQUENCE [LARGE SCALE GENOMIC DNA]</scope>
    <source>
        <strain evidence="8 9">CBS 588.65</strain>
    </source>
</reference>